<keyword evidence="2" id="KW-1185">Reference proteome</keyword>
<dbReference type="AlphaFoldDB" id="A0A078LPI3"/>
<dbReference type="Gene3D" id="1.20.1270.360">
    <property type="match status" value="1"/>
</dbReference>
<dbReference type="RefSeq" id="WP_037023607.1">
    <property type="nucleotide sequence ID" value="NZ_CCSF01000001.1"/>
</dbReference>
<organism evidence="1 2">
    <name type="scientific">Pseudomonas saudiphocaensis</name>
    <dbReference type="NCBI Taxonomy" id="1499686"/>
    <lineage>
        <taxon>Bacteria</taxon>
        <taxon>Pseudomonadati</taxon>
        <taxon>Pseudomonadota</taxon>
        <taxon>Gammaproteobacteria</taxon>
        <taxon>Pseudomonadales</taxon>
        <taxon>Pseudomonadaceae</taxon>
        <taxon>Pseudomonas</taxon>
    </lineage>
</organism>
<dbReference type="OrthoDB" id="5396211at2"/>
<sequence>MLNQRYQTCIEACSACALVCETCAASCLRETDVKMMARCIELDRDCADLCALAALLMTRDSEHAKAVCRLCAQACRACAEECGKHQADHCKACAQACLRCAEECERMAA</sequence>
<name>A0A078LPI3_9PSED</name>
<accession>A0A078LPI3</accession>
<dbReference type="PANTHER" id="PTHR37310">
    <property type="entry name" value="CYTOPLASMIC PROTEIN-RELATED"/>
    <property type="match status" value="1"/>
</dbReference>
<reference evidence="1 2" key="1">
    <citation type="submission" date="2014-07" db="EMBL/GenBank/DDBJ databases">
        <authorList>
            <person name="Urmite Genomes Urmite Genomes"/>
        </authorList>
    </citation>
    <scope>NUCLEOTIDE SEQUENCE [LARGE SCALE GENOMIC DNA]</scope>
    <source>
        <strain evidence="1 2">20_BN</strain>
    </source>
</reference>
<dbReference type="Proteomes" id="UP000053902">
    <property type="component" value="Unassembled WGS sequence"/>
</dbReference>
<gene>
    <name evidence="1" type="ORF">BN1079_01699</name>
</gene>
<protein>
    <submittedName>
        <fullName evidence="1">Ferredoxin</fullName>
    </submittedName>
</protein>
<evidence type="ECO:0000313" key="2">
    <source>
        <dbReference type="Proteomes" id="UP000053902"/>
    </source>
</evidence>
<dbReference type="PANTHER" id="PTHR37310:SF1">
    <property type="entry name" value="CYTOPLASMIC PROTEIN"/>
    <property type="match status" value="1"/>
</dbReference>
<proteinExistence type="predicted"/>
<dbReference type="Pfam" id="PF03860">
    <property type="entry name" value="Csp"/>
    <property type="match status" value="1"/>
</dbReference>
<dbReference type="InterPro" id="IPR005560">
    <property type="entry name" value="Csp_YhjQ"/>
</dbReference>
<dbReference type="InterPro" id="IPR044543">
    <property type="entry name" value="YHJQ-like"/>
</dbReference>
<dbReference type="EMBL" id="CCSF01000001">
    <property type="protein sequence ID" value="CDZ94383.1"/>
    <property type="molecule type" value="Genomic_DNA"/>
</dbReference>
<evidence type="ECO:0000313" key="1">
    <source>
        <dbReference type="EMBL" id="CDZ94383.1"/>
    </source>
</evidence>
<dbReference type="eggNOG" id="ENOG5032SB1">
    <property type="taxonomic scope" value="Bacteria"/>
</dbReference>
<dbReference type="CDD" id="cd08026">
    <property type="entry name" value="DUF326"/>
    <property type="match status" value="1"/>
</dbReference>
<dbReference type="STRING" id="1499686.BN1079_01699"/>
<dbReference type="HOGENOM" id="CLU_142273_1_0_6"/>